<accession>A0A2V3U4M0</accession>
<dbReference type="AlphaFoldDB" id="A0A2V3U4M0"/>
<evidence type="ECO:0000313" key="2">
    <source>
        <dbReference type="Proteomes" id="UP000248021"/>
    </source>
</evidence>
<dbReference type="RefSeq" id="WP_110378151.1">
    <property type="nucleotide sequence ID" value="NZ_JAHBRY010000001.1"/>
</dbReference>
<reference evidence="1 2" key="1">
    <citation type="submission" date="2018-05" db="EMBL/GenBank/DDBJ databases">
        <title>Genomic Encyclopedia of Type Strains, Phase IV (KMG-IV): sequencing the most valuable type-strain genomes for metagenomic binning, comparative biology and taxonomic classification.</title>
        <authorList>
            <person name="Goeker M."/>
        </authorList>
    </citation>
    <scope>NUCLEOTIDE SEQUENCE [LARGE SCALE GENOMIC DNA]</scope>
    <source>
        <strain evidence="1 2">DSM 6462</strain>
    </source>
</reference>
<proteinExistence type="predicted"/>
<organism evidence="1 2">
    <name type="scientific">Chelatococcus asaccharovorans</name>
    <dbReference type="NCBI Taxonomy" id="28210"/>
    <lineage>
        <taxon>Bacteria</taxon>
        <taxon>Pseudomonadati</taxon>
        <taxon>Pseudomonadota</taxon>
        <taxon>Alphaproteobacteria</taxon>
        <taxon>Hyphomicrobiales</taxon>
        <taxon>Chelatococcaceae</taxon>
        <taxon>Chelatococcus</taxon>
    </lineage>
</organism>
<protein>
    <submittedName>
        <fullName evidence="1">Uncharacterized protein</fullName>
    </submittedName>
</protein>
<dbReference type="EMBL" id="QJJK01000017">
    <property type="protein sequence ID" value="PXW52259.1"/>
    <property type="molecule type" value="Genomic_DNA"/>
</dbReference>
<evidence type="ECO:0000313" key="1">
    <source>
        <dbReference type="EMBL" id="PXW52259.1"/>
    </source>
</evidence>
<gene>
    <name evidence="1" type="ORF">C7450_117123</name>
</gene>
<comment type="caution">
    <text evidence="1">The sequence shown here is derived from an EMBL/GenBank/DDBJ whole genome shotgun (WGS) entry which is preliminary data.</text>
</comment>
<sequence>MGTEPIPQGNALATWTHAMKVEDLSLNPNPQPTRSGARVLATFSLRTGEMLVRDFMYAELPSGTRTLWSPKSRRTEHPLITLTQEARYQVLDAIAGHLADLRRLAA</sequence>
<keyword evidence="2" id="KW-1185">Reference proteome</keyword>
<name>A0A2V3U4M0_9HYPH</name>
<dbReference type="Proteomes" id="UP000248021">
    <property type="component" value="Unassembled WGS sequence"/>
</dbReference>